<feature type="binding site" evidence="8">
    <location>
        <begin position="267"/>
        <end position="271"/>
    </location>
    <ligand>
        <name>substrate</name>
    </ligand>
</feature>
<dbReference type="SUPFAM" id="SSF55681">
    <property type="entry name" value="Class II aaRS and biotin synthetases"/>
    <property type="match status" value="1"/>
</dbReference>
<feature type="binding site" evidence="8">
    <location>
        <begin position="252"/>
        <end position="254"/>
    </location>
    <ligand>
        <name>ATP</name>
        <dbReference type="ChEBI" id="CHEBI:30616"/>
    </ligand>
</feature>
<dbReference type="EMBL" id="BAABDJ010000040">
    <property type="protein sequence ID" value="GAA4019414.1"/>
    <property type="molecule type" value="Genomic_DNA"/>
</dbReference>
<keyword evidence="2 8" id="KW-0963">Cytoplasm</keyword>
<dbReference type="NCBIfam" id="NF003211">
    <property type="entry name" value="PRK04173.1"/>
    <property type="match status" value="1"/>
</dbReference>
<dbReference type="EC" id="6.1.1.14" evidence="8"/>
<name>A0ABP7T0W2_9BACT</name>
<dbReference type="CDD" id="cd00774">
    <property type="entry name" value="GlyRS-like_core"/>
    <property type="match status" value="1"/>
</dbReference>
<sequence>MSNAPQQTAATAENTLADIVSHAKEYGFVFPSSEIYDGLAAVYDYGPNGVELKNNLKQLWWKAMTQLNQNVVGIDAAIFMHPLTWKASGHIDGFSDPMIDNLDSKKRYRADVLIEEAVVQLEKRKVELENARENGAIPVKGMPWDNQGEIHDIEGKIKYAIDSLTIGTPFDLQNAMRELEIGEPGTGSTRWTDVRQFNLMFSTQVGAVAGDSSQIYLRPETAQGIFVNFLNVQKSARQKVPFGIAQIGKAFRNEIVARQFIFRMREFEQMEMQFFVRPGTEGEWYKTWKETRRRWHEALGLPAAKLRFHDHDKLAHYAKAAVDIEYEFPFGFKEMEGIHSRGDFDLTQHQTLSRKKQNYFDNDVNPETGKPYGNYVPYVVETSVGADRLFLATLCQAFQEETIVEGEGEEQKTKTRKLLRLHPAVAPVKAAIFPLVKKDGLPEKAHEIYNSLRHDFRLVVEEKDSIGTRYTRQDLIGTPFCIAVDHQTLEDETVTVRHRDSREQTRMPIAELRAYIGEAVSFSRIFEKL</sequence>
<dbReference type="InterPro" id="IPR036621">
    <property type="entry name" value="Anticodon-bd_dom_sf"/>
</dbReference>
<dbReference type="InterPro" id="IPR004154">
    <property type="entry name" value="Anticodon-bd"/>
</dbReference>
<evidence type="ECO:0000256" key="7">
    <source>
        <dbReference type="ARBA" id="ARBA00023146"/>
    </source>
</evidence>
<evidence type="ECO:0000256" key="5">
    <source>
        <dbReference type="ARBA" id="ARBA00022840"/>
    </source>
</evidence>
<feature type="binding site" evidence="8">
    <location>
        <begin position="385"/>
        <end position="388"/>
    </location>
    <ligand>
        <name>ATP</name>
        <dbReference type="ChEBI" id="CHEBI:30616"/>
    </ligand>
</feature>
<dbReference type="Pfam" id="PF00587">
    <property type="entry name" value="tRNA-synt_2b"/>
    <property type="match status" value="1"/>
</dbReference>
<evidence type="ECO:0000256" key="3">
    <source>
        <dbReference type="ARBA" id="ARBA00022598"/>
    </source>
</evidence>
<dbReference type="Proteomes" id="UP001500567">
    <property type="component" value="Unassembled WGS sequence"/>
</dbReference>
<evidence type="ECO:0000256" key="1">
    <source>
        <dbReference type="ARBA" id="ARBA00008226"/>
    </source>
</evidence>
<dbReference type="PANTHER" id="PTHR10745">
    <property type="entry name" value="GLYCYL-TRNA SYNTHETASE/DNA POLYMERASE SUBUNIT GAMMA-2"/>
    <property type="match status" value="1"/>
</dbReference>
<comment type="caution">
    <text evidence="10">The sequence shown here is derived from an EMBL/GenBank/DDBJ whole genome shotgun (WGS) entry which is preliminary data.</text>
</comment>
<keyword evidence="6 8" id="KW-0648">Protein biosynthesis</keyword>
<gene>
    <name evidence="8" type="primary">glyQS</name>
    <name evidence="10" type="ORF">GCM10022408_36830</name>
</gene>
<feature type="binding site" evidence="8">
    <location>
        <position position="220"/>
    </location>
    <ligand>
        <name>substrate</name>
    </ligand>
</feature>
<comment type="caution">
    <text evidence="8">Lacks conserved residue(s) required for the propagation of feature annotation.</text>
</comment>
<feature type="binding site" evidence="8">
    <location>
        <begin position="262"/>
        <end position="267"/>
    </location>
    <ligand>
        <name>ATP</name>
        <dbReference type="ChEBI" id="CHEBI:30616"/>
    </ligand>
</feature>
<accession>A0ABP7T0W2</accession>
<dbReference type="PRINTS" id="PR01043">
    <property type="entry name" value="TRNASYNTHGLY"/>
</dbReference>
<comment type="subcellular location">
    <subcellularLocation>
        <location evidence="8">Cytoplasm</location>
    </subcellularLocation>
</comment>
<dbReference type="PROSITE" id="PS50862">
    <property type="entry name" value="AA_TRNA_LIGASE_II"/>
    <property type="match status" value="1"/>
</dbReference>
<dbReference type="HAMAP" id="MF_00253_B">
    <property type="entry name" value="Gly_tRNA_synth_B"/>
    <property type="match status" value="1"/>
</dbReference>
<evidence type="ECO:0000256" key="2">
    <source>
        <dbReference type="ARBA" id="ARBA00022490"/>
    </source>
</evidence>
<keyword evidence="5 8" id="KW-0067">ATP-binding</keyword>
<dbReference type="Gene3D" id="3.30.40.230">
    <property type="match status" value="1"/>
</dbReference>
<dbReference type="InterPro" id="IPR006195">
    <property type="entry name" value="aa-tRNA-synth_II"/>
</dbReference>
<comment type="similarity">
    <text evidence="1 8">Belongs to the class-II aminoacyl-tRNA synthetase family.</text>
</comment>
<dbReference type="InterPro" id="IPR033731">
    <property type="entry name" value="GlyRS-like_core"/>
</dbReference>
<evidence type="ECO:0000313" key="11">
    <source>
        <dbReference type="Proteomes" id="UP001500567"/>
    </source>
</evidence>
<comment type="catalytic activity">
    <reaction evidence="8">
        <text>tRNA(Gly) + glycine + ATP = glycyl-tRNA(Gly) + AMP + diphosphate</text>
        <dbReference type="Rhea" id="RHEA:16013"/>
        <dbReference type="Rhea" id="RHEA-COMP:9664"/>
        <dbReference type="Rhea" id="RHEA-COMP:9683"/>
        <dbReference type="ChEBI" id="CHEBI:30616"/>
        <dbReference type="ChEBI" id="CHEBI:33019"/>
        <dbReference type="ChEBI" id="CHEBI:57305"/>
        <dbReference type="ChEBI" id="CHEBI:78442"/>
        <dbReference type="ChEBI" id="CHEBI:78522"/>
        <dbReference type="ChEBI" id="CHEBI:456215"/>
        <dbReference type="EC" id="6.1.1.14"/>
    </reaction>
</comment>
<dbReference type="RefSeq" id="WP_345075050.1">
    <property type="nucleotide sequence ID" value="NZ_BAABDJ010000040.1"/>
</dbReference>
<dbReference type="Gene3D" id="3.40.50.800">
    <property type="entry name" value="Anticodon-binding domain"/>
    <property type="match status" value="1"/>
</dbReference>
<dbReference type="GO" id="GO:0016874">
    <property type="term" value="F:ligase activity"/>
    <property type="evidence" value="ECO:0007669"/>
    <property type="project" value="UniProtKB-KW"/>
</dbReference>
<feature type="binding site" evidence="8">
    <location>
        <begin position="381"/>
        <end position="385"/>
    </location>
    <ligand>
        <name>substrate</name>
    </ligand>
</feature>
<evidence type="ECO:0000259" key="9">
    <source>
        <dbReference type="PROSITE" id="PS50862"/>
    </source>
</evidence>
<evidence type="ECO:0000256" key="4">
    <source>
        <dbReference type="ARBA" id="ARBA00022741"/>
    </source>
</evidence>
<organism evidence="10 11">
    <name type="scientific">Hymenobacter fastidiosus</name>
    <dbReference type="NCBI Taxonomy" id="486264"/>
    <lineage>
        <taxon>Bacteria</taxon>
        <taxon>Pseudomonadati</taxon>
        <taxon>Bacteroidota</taxon>
        <taxon>Cytophagia</taxon>
        <taxon>Cytophagales</taxon>
        <taxon>Hymenobacteraceae</taxon>
        <taxon>Hymenobacter</taxon>
    </lineage>
</organism>
<keyword evidence="4 8" id="KW-0547">Nucleotide-binding</keyword>
<keyword evidence="3 8" id="KW-0436">Ligase</keyword>
<feature type="domain" description="Aminoacyl-transfer RNA synthetases class-II family profile" evidence="9">
    <location>
        <begin position="200"/>
        <end position="427"/>
    </location>
</feature>
<evidence type="ECO:0000256" key="6">
    <source>
        <dbReference type="ARBA" id="ARBA00022917"/>
    </source>
</evidence>
<proteinExistence type="inferred from homology"/>
<comment type="subunit">
    <text evidence="8">Homodimer.</text>
</comment>
<dbReference type="InterPro" id="IPR002315">
    <property type="entry name" value="tRNA-synt_gly"/>
</dbReference>
<dbReference type="PANTHER" id="PTHR10745:SF8">
    <property type="entry name" value="DNA POLYMERASE SUBUNIT GAMMA-2, MITOCHONDRIAL"/>
    <property type="match status" value="1"/>
</dbReference>
<evidence type="ECO:0000256" key="8">
    <source>
        <dbReference type="HAMAP-Rule" id="MF_00253"/>
    </source>
</evidence>
<comment type="function">
    <text evidence="8">Catalyzes the attachment of glycine to tRNA(Gly).</text>
</comment>
<dbReference type="InterPro" id="IPR022961">
    <property type="entry name" value="Gly_tRNA_ligase_bac"/>
</dbReference>
<keyword evidence="11" id="KW-1185">Reference proteome</keyword>
<dbReference type="InterPro" id="IPR002314">
    <property type="entry name" value="aa-tRNA-synt_IIb"/>
</dbReference>
<evidence type="ECO:0000313" key="10">
    <source>
        <dbReference type="EMBL" id="GAA4019414.1"/>
    </source>
</evidence>
<dbReference type="InterPro" id="IPR045864">
    <property type="entry name" value="aa-tRNA-synth_II/BPL/LPL"/>
</dbReference>
<reference evidence="11" key="1">
    <citation type="journal article" date="2019" name="Int. J. Syst. Evol. Microbiol.">
        <title>The Global Catalogue of Microorganisms (GCM) 10K type strain sequencing project: providing services to taxonomists for standard genome sequencing and annotation.</title>
        <authorList>
            <consortium name="The Broad Institute Genomics Platform"/>
            <consortium name="The Broad Institute Genome Sequencing Center for Infectious Disease"/>
            <person name="Wu L."/>
            <person name="Ma J."/>
        </authorList>
    </citation>
    <scope>NUCLEOTIDE SEQUENCE [LARGE SCALE GENOMIC DNA]</scope>
    <source>
        <strain evidence="11">JCM 17224</strain>
    </source>
</reference>
<dbReference type="NCBIfam" id="TIGR00389">
    <property type="entry name" value="glyS_dimeric"/>
    <property type="match status" value="1"/>
</dbReference>
<dbReference type="Gene3D" id="3.30.930.10">
    <property type="entry name" value="Bira Bifunctional Protein, Domain 2"/>
    <property type="match status" value="1"/>
</dbReference>
<keyword evidence="7 8" id="KW-0030">Aminoacyl-tRNA synthetase</keyword>
<dbReference type="SUPFAM" id="SSF52954">
    <property type="entry name" value="Class II aaRS ABD-related"/>
    <property type="match status" value="1"/>
</dbReference>
<protein>
    <recommendedName>
        <fullName evidence="8">Glycine--tRNA ligase</fullName>
        <ecNumber evidence="8">6.1.1.14</ecNumber>
    </recommendedName>
    <alternativeName>
        <fullName evidence="8">Glycyl-tRNA synthetase</fullName>
        <shortName evidence="8">GlyRS</shortName>
    </alternativeName>
</protein>
<dbReference type="InterPro" id="IPR027031">
    <property type="entry name" value="Gly-tRNA_synthase/POLG2"/>
</dbReference>
<feature type="binding site" evidence="8">
    <location>
        <position position="109"/>
    </location>
    <ligand>
        <name>substrate</name>
    </ligand>
</feature>
<dbReference type="Pfam" id="PF03129">
    <property type="entry name" value="HGTP_anticodon"/>
    <property type="match status" value="1"/>
</dbReference>